<dbReference type="GO" id="GO:0008909">
    <property type="term" value="F:isochorismate synthase activity"/>
    <property type="evidence" value="ECO:0007669"/>
    <property type="project" value="UniProtKB-EC"/>
</dbReference>
<gene>
    <name evidence="7" type="ORF">HD597_000060</name>
</gene>
<dbReference type="EMBL" id="JAMZEB010000001">
    <property type="protein sequence ID" value="MCP2353040.1"/>
    <property type="molecule type" value="Genomic_DNA"/>
</dbReference>
<name>A0A9X2G8A4_9ACTN</name>
<evidence type="ECO:0000256" key="1">
    <source>
        <dbReference type="ARBA" id="ARBA00000799"/>
    </source>
</evidence>
<comment type="catalytic activity">
    <reaction evidence="1">
        <text>chorismate = isochorismate</text>
        <dbReference type="Rhea" id="RHEA:18985"/>
        <dbReference type="ChEBI" id="CHEBI:29748"/>
        <dbReference type="ChEBI" id="CHEBI:29780"/>
        <dbReference type="EC" id="5.4.4.2"/>
    </reaction>
</comment>
<evidence type="ECO:0000313" key="7">
    <source>
        <dbReference type="EMBL" id="MCP2353040.1"/>
    </source>
</evidence>
<dbReference type="InterPro" id="IPR015890">
    <property type="entry name" value="Chorismate_C"/>
</dbReference>
<dbReference type="Pfam" id="PF00425">
    <property type="entry name" value="Chorismate_bind"/>
    <property type="match status" value="1"/>
</dbReference>
<dbReference type="SUPFAM" id="SSF56322">
    <property type="entry name" value="ADC synthase"/>
    <property type="match status" value="1"/>
</dbReference>
<evidence type="ECO:0000256" key="5">
    <source>
        <dbReference type="ARBA" id="ARBA00041564"/>
    </source>
</evidence>
<dbReference type="PANTHER" id="PTHR42839">
    <property type="entry name" value="ISOCHORISMATE SYNTHASE ENTC"/>
    <property type="match status" value="1"/>
</dbReference>
<keyword evidence="8" id="KW-1185">Reference proteome</keyword>
<organism evidence="7 8">
    <name type="scientific">Nonomuraea thailandensis</name>
    <dbReference type="NCBI Taxonomy" id="1188745"/>
    <lineage>
        <taxon>Bacteria</taxon>
        <taxon>Bacillati</taxon>
        <taxon>Actinomycetota</taxon>
        <taxon>Actinomycetes</taxon>
        <taxon>Streptosporangiales</taxon>
        <taxon>Streptosporangiaceae</taxon>
        <taxon>Nonomuraea</taxon>
    </lineage>
</organism>
<evidence type="ECO:0000256" key="3">
    <source>
        <dbReference type="ARBA" id="ARBA00012824"/>
    </source>
</evidence>
<dbReference type="PANTHER" id="PTHR42839:SF2">
    <property type="entry name" value="ISOCHORISMATE SYNTHASE ENTC"/>
    <property type="match status" value="1"/>
</dbReference>
<sequence length="388" mass="40326">MLLPPKAPALAEYVAPPIRAYRPGDTLFAGPTATLLAHNGEPLTGIGLDCLPDALAALLAHRPTGCLAVGAVSFDGLACRLTLCDTVTRAGPLPRQHHFRCGVNPVTITAVPSEEDYVKAVRCATDRIAAGELDKAVLARALSVTSARRLSVPGLLRHLGGHGYTFAVPIGTRRTLIGASPELLISRRTQDGVSTIVANPLAGSAPRGAGLAADRQAAEGLMASVKNRHEHRLVVEEVARALTPFCQDLHVPAEPTLLATPTLWHLSTLITGTLTDPAPSSLALATALHPTPAIAGTPTEPALALITELEGGGGVERGYYCGLVGWTDAAGDGEWALALRCAVLDGDRRLRLYAGAGIVADSDPAGELAETNAKFGVMLDALDVRPAR</sequence>
<evidence type="ECO:0000256" key="2">
    <source>
        <dbReference type="ARBA" id="ARBA00005297"/>
    </source>
</evidence>
<dbReference type="EC" id="5.4.4.2" evidence="3"/>
<dbReference type="AlphaFoldDB" id="A0A9X2G8A4"/>
<comment type="caution">
    <text evidence="7">The sequence shown here is derived from an EMBL/GenBank/DDBJ whole genome shotgun (WGS) entry which is preliminary data.</text>
</comment>
<protein>
    <recommendedName>
        <fullName evidence="3">isochorismate synthase</fullName>
        <ecNumber evidence="3">5.4.4.2</ecNumber>
    </recommendedName>
    <alternativeName>
        <fullName evidence="5">Isochorismate mutase</fullName>
    </alternativeName>
</protein>
<dbReference type="RefSeq" id="WP_253739415.1">
    <property type="nucleotide sequence ID" value="NZ_BAABKA010000109.1"/>
</dbReference>
<dbReference type="InterPro" id="IPR005801">
    <property type="entry name" value="ADC_synthase"/>
</dbReference>
<evidence type="ECO:0000259" key="6">
    <source>
        <dbReference type="Pfam" id="PF00425"/>
    </source>
</evidence>
<reference evidence="7" key="1">
    <citation type="submission" date="2022-06" db="EMBL/GenBank/DDBJ databases">
        <title>Sequencing the genomes of 1000 actinobacteria strains.</title>
        <authorList>
            <person name="Klenk H.-P."/>
        </authorList>
    </citation>
    <scope>NUCLEOTIDE SEQUENCE</scope>
    <source>
        <strain evidence="7">DSM 46694</strain>
    </source>
</reference>
<evidence type="ECO:0000256" key="4">
    <source>
        <dbReference type="ARBA" id="ARBA00023235"/>
    </source>
</evidence>
<evidence type="ECO:0000313" key="8">
    <source>
        <dbReference type="Proteomes" id="UP001139648"/>
    </source>
</evidence>
<feature type="domain" description="Chorismate-utilising enzyme C-terminal" evidence="6">
    <location>
        <begin position="114"/>
        <end position="374"/>
    </location>
</feature>
<comment type="similarity">
    <text evidence="2">Belongs to the isochorismate synthase family.</text>
</comment>
<accession>A0A9X2G8A4</accession>
<dbReference type="InterPro" id="IPR004561">
    <property type="entry name" value="IsoChor_synthase"/>
</dbReference>
<dbReference type="GO" id="GO:0009697">
    <property type="term" value="P:salicylic acid biosynthetic process"/>
    <property type="evidence" value="ECO:0007669"/>
    <property type="project" value="TreeGrafter"/>
</dbReference>
<proteinExistence type="inferred from homology"/>
<dbReference type="Proteomes" id="UP001139648">
    <property type="component" value="Unassembled WGS sequence"/>
</dbReference>
<dbReference type="Gene3D" id="3.60.120.10">
    <property type="entry name" value="Anthranilate synthase"/>
    <property type="match status" value="1"/>
</dbReference>
<dbReference type="NCBIfam" id="TIGR00543">
    <property type="entry name" value="isochor_syn"/>
    <property type="match status" value="1"/>
</dbReference>
<keyword evidence="4 7" id="KW-0413">Isomerase</keyword>